<evidence type="ECO:0000256" key="4">
    <source>
        <dbReference type="PIRSR" id="PIRSR606118-50"/>
    </source>
</evidence>
<keyword evidence="1" id="KW-0229">DNA integration</keyword>
<dbReference type="RefSeq" id="WP_137263984.1">
    <property type="nucleotide sequence ID" value="NZ_SZQL01000029.1"/>
</dbReference>
<dbReference type="InterPro" id="IPR006119">
    <property type="entry name" value="Resolv_N"/>
</dbReference>
<feature type="active site" description="O-(5'-phospho-DNA)-serine intermediate" evidence="4 5">
    <location>
        <position position="9"/>
    </location>
</feature>
<evidence type="ECO:0000256" key="5">
    <source>
        <dbReference type="PROSITE-ProRule" id="PRU10137"/>
    </source>
</evidence>
<evidence type="ECO:0000256" key="1">
    <source>
        <dbReference type="ARBA" id="ARBA00022908"/>
    </source>
</evidence>
<evidence type="ECO:0000313" key="7">
    <source>
        <dbReference type="EMBL" id="TKK64728.1"/>
    </source>
</evidence>
<name>A0A4U3KQY3_9BACT</name>
<evidence type="ECO:0000256" key="3">
    <source>
        <dbReference type="ARBA" id="ARBA00023172"/>
    </source>
</evidence>
<protein>
    <recommendedName>
        <fullName evidence="6">Resolvase/invertase-type recombinase catalytic domain-containing protein</fullName>
    </recommendedName>
</protein>
<keyword evidence="3" id="KW-0233">DNA recombination</keyword>
<keyword evidence="8" id="KW-1185">Reference proteome</keyword>
<comment type="caution">
    <text evidence="7">The sequence shown here is derived from an EMBL/GenBank/DDBJ whole genome shotgun (WGS) entry which is preliminary data.</text>
</comment>
<sequence length="28" mass="3055">MKYGYARVSTEVQNLHQQIDALTAAGCS</sequence>
<dbReference type="Gene3D" id="3.40.50.1390">
    <property type="entry name" value="Resolvase, N-terminal catalytic domain"/>
    <property type="match status" value="1"/>
</dbReference>
<accession>A0A4U3KQY3</accession>
<dbReference type="GO" id="GO:0003677">
    <property type="term" value="F:DNA binding"/>
    <property type="evidence" value="ECO:0007669"/>
    <property type="project" value="UniProtKB-KW"/>
</dbReference>
<dbReference type="Proteomes" id="UP000305848">
    <property type="component" value="Unassembled WGS sequence"/>
</dbReference>
<dbReference type="PROSITE" id="PS00397">
    <property type="entry name" value="RECOMBINASES_1"/>
    <property type="match status" value="1"/>
</dbReference>
<evidence type="ECO:0000256" key="2">
    <source>
        <dbReference type="ARBA" id="ARBA00023125"/>
    </source>
</evidence>
<dbReference type="Pfam" id="PF00239">
    <property type="entry name" value="Resolvase"/>
    <property type="match status" value="1"/>
</dbReference>
<reference evidence="7 8" key="1">
    <citation type="submission" date="2019-05" db="EMBL/GenBank/DDBJ databases">
        <title>Panacibacter sp. strain 17mud1-8 Genome sequencing and assembly.</title>
        <authorList>
            <person name="Chhetri G."/>
        </authorList>
    </citation>
    <scope>NUCLEOTIDE SEQUENCE [LARGE SCALE GENOMIC DNA]</scope>
    <source>
        <strain evidence="7 8">17mud1-8</strain>
    </source>
</reference>
<dbReference type="InterPro" id="IPR036162">
    <property type="entry name" value="Resolvase-like_N_sf"/>
</dbReference>
<proteinExistence type="predicted"/>
<dbReference type="AlphaFoldDB" id="A0A4U3KQY3"/>
<dbReference type="InterPro" id="IPR006118">
    <property type="entry name" value="Recombinase_CS"/>
</dbReference>
<dbReference type="EMBL" id="SZQL01000029">
    <property type="protein sequence ID" value="TKK64728.1"/>
    <property type="molecule type" value="Genomic_DNA"/>
</dbReference>
<dbReference type="PROSITE" id="PS51736">
    <property type="entry name" value="RECOMBINASES_3"/>
    <property type="match status" value="1"/>
</dbReference>
<dbReference type="SUPFAM" id="SSF53041">
    <property type="entry name" value="Resolvase-like"/>
    <property type="match status" value="1"/>
</dbReference>
<keyword evidence="2" id="KW-0238">DNA-binding</keyword>
<feature type="domain" description="Resolvase/invertase-type recombinase catalytic" evidence="6">
    <location>
        <begin position="1"/>
        <end position="28"/>
    </location>
</feature>
<dbReference type="GO" id="GO:0000150">
    <property type="term" value="F:DNA strand exchange activity"/>
    <property type="evidence" value="ECO:0007669"/>
    <property type="project" value="InterPro"/>
</dbReference>
<gene>
    <name evidence="7" type="ORF">FC093_21880</name>
</gene>
<evidence type="ECO:0000259" key="6">
    <source>
        <dbReference type="PROSITE" id="PS51736"/>
    </source>
</evidence>
<dbReference type="GO" id="GO:0015074">
    <property type="term" value="P:DNA integration"/>
    <property type="evidence" value="ECO:0007669"/>
    <property type="project" value="UniProtKB-KW"/>
</dbReference>
<organism evidence="7 8">
    <name type="scientific">Ilyomonas limi</name>
    <dbReference type="NCBI Taxonomy" id="2575867"/>
    <lineage>
        <taxon>Bacteria</taxon>
        <taxon>Pseudomonadati</taxon>
        <taxon>Bacteroidota</taxon>
        <taxon>Chitinophagia</taxon>
        <taxon>Chitinophagales</taxon>
        <taxon>Chitinophagaceae</taxon>
        <taxon>Ilyomonas</taxon>
    </lineage>
</organism>
<evidence type="ECO:0000313" key="8">
    <source>
        <dbReference type="Proteomes" id="UP000305848"/>
    </source>
</evidence>